<evidence type="ECO:0000256" key="4">
    <source>
        <dbReference type="ARBA" id="ARBA00022989"/>
    </source>
</evidence>
<dbReference type="KEGG" id="cch:Cag_0936"/>
<dbReference type="Gene3D" id="1.20.1250.20">
    <property type="entry name" value="MFS general substrate transporter like domains"/>
    <property type="match status" value="1"/>
</dbReference>
<dbReference type="AlphaFoldDB" id="Q3AS26"/>
<feature type="transmembrane region" description="Helical" evidence="6">
    <location>
        <begin position="155"/>
        <end position="174"/>
    </location>
</feature>
<feature type="transmembrane region" description="Helical" evidence="6">
    <location>
        <begin position="337"/>
        <end position="355"/>
    </location>
</feature>
<name>Q3AS26_CHLCH</name>
<feature type="transmembrane region" description="Helical" evidence="6">
    <location>
        <begin position="308"/>
        <end position="330"/>
    </location>
</feature>
<dbReference type="eggNOG" id="COG2270">
    <property type="taxonomic scope" value="Bacteria"/>
</dbReference>
<evidence type="ECO:0000313" key="8">
    <source>
        <dbReference type="EMBL" id="ABB28199.1"/>
    </source>
</evidence>
<evidence type="ECO:0000256" key="2">
    <source>
        <dbReference type="ARBA" id="ARBA00022448"/>
    </source>
</evidence>
<feature type="transmembrane region" description="Helical" evidence="6">
    <location>
        <begin position="428"/>
        <end position="447"/>
    </location>
</feature>
<keyword evidence="4 6" id="KW-1133">Transmembrane helix</keyword>
<feature type="domain" description="Major facilitator superfamily (MFS) profile" evidence="7">
    <location>
        <begin position="23"/>
        <end position="452"/>
    </location>
</feature>
<dbReference type="InterPro" id="IPR036259">
    <property type="entry name" value="MFS_trans_sf"/>
</dbReference>
<dbReference type="HOGENOM" id="CLU_017518_3_1_10"/>
<dbReference type="InterPro" id="IPR024671">
    <property type="entry name" value="Atg22-like"/>
</dbReference>
<evidence type="ECO:0000256" key="3">
    <source>
        <dbReference type="ARBA" id="ARBA00022692"/>
    </source>
</evidence>
<dbReference type="Pfam" id="PF11700">
    <property type="entry name" value="ATG22"/>
    <property type="match status" value="1"/>
</dbReference>
<evidence type="ECO:0000256" key="5">
    <source>
        <dbReference type="ARBA" id="ARBA00023136"/>
    </source>
</evidence>
<dbReference type="PROSITE" id="PS50850">
    <property type="entry name" value="MFS"/>
    <property type="match status" value="1"/>
</dbReference>
<sequence>MQRAFRAFTLRRKRLQAQRNYQILFWLLFDFANTAFSVMMVTFVFPLYFKNVICSAQPYGDALWGLSISVSMLLVALVSPFLGAAADVLGRRKHFLLMFTLAAVVGTALLSLTGAGMATVAVGLFIMANMGFEGGIVFYDAYLKELASERSVGRLSGYGFAMGYLGALSILLLVSPLLADGINVANAAKVQQSFLVAATFFALFAAPLFFVIRDRRSLSTSPHPSTKKILSTATSVKNVVVATHHVERKIFGQGAWRNLLQTVQHIRRYPDLARFLLACFFYNDAILTVIAFASLYAEQTLGFSSRELMHFFMVVQIAAMVGALFIGFIADTIGAKRALVVTLILWIGVIAAALFAESKELFFYTGMLAGISMGSSQAASRSMMTRLTPQEHVTEFFGFYDGTFGKASAIVGPFLFGVISSQAGSQKVALSSLLIFFAIGLVLLTKVKSSSTNVPSLQ</sequence>
<feature type="transmembrane region" description="Helical" evidence="6">
    <location>
        <begin position="121"/>
        <end position="143"/>
    </location>
</feature>
<feature type="transmembrane region" description="Helical" evidence="6">
    <location>
        <begin position="95"/>
        <end position="115"/>
    </location>
</feature>
<dbReference type="PANTHER" id="PTHR23519:SF1">
    <property type="entry name" value="AUTOPHAGY-RELATED PROTEIN 22"/>
    <property type="match status" value="1"/>
</dbReference>
<gene>
    <name evidence="8" type="ordered locus">Cag_0936</name>
</gene>
<dbReference type="OrthoDB" id="9768783at2"/>
<proteinExistence type="predicted"/>
<evidence type="ECO:0000256" key="6">
    <source>
        <dbReference type="SAM" id="Phobius"/>
    </source>
</evidence>
<organism evidence="8">
    <name type="scientific">Chlorobium chlorochromatii (strain CaD3)</name>
    <dbReference type="NCBI Taxonomy" id="340177"/>
    <lineage>
        <taxon>Bacteria</taxon>
        <taxon>Pseudomonadati</taxon>
        <taxon>Chlorobiota</taxon>
        <taxon>Chlorobiia</taxon>
        <taxon>Chlorobiales</taxon>
        <taxon>Chlorobiaceae</taxon>
        <taxon>Chlorobium/Pelodictyon group</taxon>
        <taxon>Chlorobium</taxon>
    </lineage>
</organism>
<accession>Q3AS26</accession>
<feature type="transmembrane region" description="Helical" evidence="6">
    <location>
        <begin position="21"/>
        <end position="49"/>
    </location>
</feature>
<protein>
    <submittedName>
        <fullName evidence="8">MFS transporter family protein</fullName>
    </submittedName>
</protein>
<keyword evidence="5 6" id="KW-0472">Membrane</keyword>
<dbReference type="STRING" id="340177.Cag_0936"/>
<feature type="transmembrane region" description="Helical" evidence="6">
    <location>
        <begin position="61"/>
        <end position="83"/>
    </location>
</feature>
<keyword evidence="2" id="KW-0813">Transport</keyword>
<dbReference type="InterPro" id="IPR050495">
    <property type="entry name" value="ATG22/LtaA_families"/>
</dbReference>
<dbReference type="GO" id="GO:0012505">
    <property type="term" value="C:endomembrane system"/>
    <property type="evidence" value="ECO:0007669"/>
    <property type="project" value="UniProtKB-SubCell"/>
</dbReference>
<feature type="transmembrane region" description="Helical" evidence="6">
    <location>
        <begin position="275"/>
        <end position="296"/>
    </location>
</feature>
<comment type="subcellular location">
    <subcellularLocation>
        <location evidence="1">Endomembrane system</location>
        <topology evidence="1">Multi-pass membrane protein</topology>
    </subcellularLocation>
</comment>
<dbReference type="PANTHER" id="PTHR23519">
    <property type="entry name" value="AUTOPHAGY-RELATED PROTEIN 22"/>
    <property type="match status" value="1"/>
</dbReference>
<evidence type="ECO:0000259" key="7">
    <source>
        <dbReference type="PROSITE" id="PS50850"/>
    </source>
</evidence>
<keyword evidence="3 6" id="KW-0812">Transmembrane</keyword>
<feature type="transmembrane region" description="Helical" evidence="6">
    <location>
        <begin position="361"/>
        <end position="379"/>
    </location>
</feature>
<dbReference type="SUPFAM" id="SSF103473">
    <property type="entry name" value="MFS general substrate transporter"/>
    <property type="match status" value="1"/>
</dbReference>
<dbReference type="GO" id="GO:0022857">
    <property type="term" value="F:transmembrane transporter activity"/>
    <property type="evidence" value="ECO:0007669"/>
    <property type="project" value="InterPro"/>
</dbReference>
<evidence type="ECO:0000256" key="1">
    <source>
        <dbReference type="ARBA" id="ARBA00004127"/>
    </source>
</evidence>
<dbReference type="InterPro" id="IPR020846">
    <property type="entry name" value="MFS_dom"/>
</dbReference>
<reference evidence="8" key="1">
    <citation type="submission" date="2005-08" db="EMBL/GenBank/DDBJ databases">
        <title>Complete sequence of Chlorobium chlorochromatii CaD3.</title>
        <authorList>
            <person name="Copeland A."/>
            <person name="Lucas S."/>
            <person name="Lapidus A."/>
            <person name="Barry K."/>
            <person name="Detter J.C."/>
            <person name="Glavina T."/>
            <person name="Hammon N."/>
            <person name="Israni S."/>
            <person name="Pitluck S."/>
            <person name="Bryant D."/>
            <person name="Schmutz J."/>
            <person name="Larimer F."/>
            <person name="Land M."/>
            <person name="Kyrpides N."/>
            <person name="Ivanova N."/>
            <person name="Richardson P."/>
        </authorList>
    </citation>
    <scope>NUCLEOTIDE SEQUENCE [LARGE SCALE GENOMIC DNA]</scope>
    <source>
        <strain evidence="8">CaD3</strain>
    </source>
</reference>
<feature type="transmembrane region" description="Helical" evidence="6">
    <location>
        <begin position="194"/>
        <end position="212"/>
    </location>
</feature>
<dbReference type="EMBL" id="CP000108">
    <property type="protein sequence ID" value="ABB28199.1"/>
    <property type="molecule type" value="Genomic_DNA"/>
</dbReference>